<evidence type="ECO:0000256" key="4">
    <source>
        <dbReference type="ARBA" id="ARBA00022670"/>
    </source>
</evidence>
<protein>
    <submittedName>
        <fullName evidence="13">Site-2 protease family protein</fullName>
    </submittedName>
</protein>
<reference evidence="13" key="2">
    <citation type="journal article" date="2021" name="PeerJ">
        <title>Extensive microbial diversity within the chicken gut microbiome revealed by metagenomics and culture.</title>
        <authorList>
            <person name="Gilroy R."/>
            <person name="Ravi A."/>
            <person name="Getino M."/>
            <person name="Pursley I."/>
            <person name="Horton D.L."/>
            <person name="Alikhan N.F."/>
            <person name="Baker D."/>
            <person name="Gharbi K."/>
            <person name="Hall N."/>
            <person name="Watson M."/>
            <person name="Adriaenssens E.M."/>
            <person name="Foster-Nyarko E."/>
            <person name="Jarju S."/>
            <person name="Secka A."/>
            <person name="Antonio M."/>
            <person name="Oren A."/>
            <person name="Chaudhuri R.R."/>
            <person name="La Ragione R."/>
            <person name="Hildebrand F."/>
            <person name="Pallen M.J."/>
        </authorList>
    </citation>
    <scope>NUCLEOTIDE SEQUENCE</scope>
    <source>
        <strain evidence="13">1748</strain>
    </source>
</reference>
<comment type="subcellular location">
    <subcellularLocation>
        <location evidence="2">Membrane</location>
        <topology evidence="2">Multi-pass membrane protein</topology>
    </subcellularLocation>
</comment>
<keyword evidence="9" id="KW-0482">Metalloprotease</keyword>
<accession>A0A9D9D8N0</accession>
<evidence type="ECO:0000313" key="14">
    <source>
        <dbReference type="Proteomes" id="UP000823629"/>
    </source>
</evidence>
<keyword evidence="8 11" id="KW-1133">Transmembrane helix</keyword>
<keyword evidence="10 11" id="KW-0472">Membrane</keyword>
<dbReference type="CDD" id="cd06163">
    <property type="entry name" value="S2P-M50_PDZ_RseP-like"/>
    <property type="match status" value="1"/>
</dbReference>
<evidence type="ECO:0000256" key="9">
    <source>
        <dbReference type="ARBA" id="ARBA00023049"/>
    </source>
</evidence>
<dbReference type="InterPro" id="IPR008915">
    <property type="entry name" value="Peptidase_M50"/>
</dbReference>
<comment type="caution">
    <text evidence="13">The sequence shown here is derived from an EMBL/GenBank/DDBJ whole genome shotgun (WGS) entry which is preliminary data.</text>
</comment>
<evidence type="ECO:0000256" key="8">
    <source>
        <dbReference type="ARBA" id="ARBA00022989"/>
    </source>
</evidence>
<sequence length="445" mass="49707">MSGFWSFILNLVVFLVSLSALIVIHELGHLSAAKLFKVYCYEFSIGMGPAIYKRKPKKEKNQETQFSVRCLPIGGYVAMAGEDMDDELDAAQEAIKVPKERTLEGRPRYQQIIVMAAGVFMNFVLGYILYFISFAGCTQIQQDISSPRIQVVEGGKFEQAGLESGDDIYSIDTSYSLNGIVTNFSYDIEVYNYSSVSSLEEYKTALTYVFQHADIVNGELVTISPLSGADTCTFDIHYLRDGEDKTSKVILKSVPQDDAGVYSWEACGVTAYYNEVKYSFSESFSLAWDSWCNGCTAIFDGVRSLFTSQGWQNTGGLISIFQVTSAQAELGLASFLNVWALISVNLAIMNLLPFPGLDGWQILVTLFEGGFETGRKVYRSIKYRAVKLSDDELLALKKKDEAFAYKYEKVYKKVKSIMSLIGMILLIGLAIVLIFKDIFNPVIPW</sequence>
<feature type="transmembrane region" description="Helical" evidence="11">
    <location>
        <begin position="7"/>
        <end position="24"/>
    </location>
</feature>
<gene>
    <name evidence="13" type="ORF">IAC78_00980</name>
</gene>
<feature type="transmembrane region" description="Helical" evidence="11">
    <location>
        <begin position="416"/>
        <end position="435"/>
    </location>
</feature>
<dbReference type="GO" id="GO:0006508">
    <property type="term" value="P:proteolysis"/>
    <property type="evidence" value="ECO:0007669"/>
    <property type="project" value="UniProtKB-KW"/>
</dbReference>
<dbReference type="EMBL" id="JADING010000026">
    <property type="protein sequence ID" value="MBO8414044.1"/>
    <property type="molecule type" value="Genomic_DNA"/>
</dbReference>
<dbReference type="AlphaFoldDB" id="A0A9D9D8N0"/>
<organism evidence="13 14">
    <name type="scientific">Candidatus Scatoplasma merdavium</name>
    <dbReference type="NCBI Taxonomy" id="2840932"/>
    <lineage>
        <taxon>Bacteria</taxon>
        <taxon>Bacillati</taxon>
        <taxon>Bacillota</taxon>
        <taxon>Bacilli</taxon>
        <taxon>Bacillales</taxon>
        <taxon>Candidatus Scatoplasma</taxon>
    </lineage>
</organism>
<evidence type="ECO:0000313" key="13">
    <source>
        <dbReference type="EMBL" id="MBO8414044.1"/>
    </source>
</evidence>
<keyword evidence="5 11" id="KW-0812">Transmembrane</keyword>
<dbReference type="PANTHER" id="PTHR42837">
    <property type="entry name" value="REGULATOR OF SIGMA-E PROTEASE RSEP"/>
    <property type="match status" value="1"/>
</dbReference>
<dbReference type="GO" id="GO:0016020">
    <property type="term" value="C:membrane"/>
    <property type="evidence" value="ECO:0007669"/>
    <property type="project" value="UniProtKB-SubCell"/>
</dbReference>
<evidence type="ECO:0000256" key="1">
    <source>
        <dbReference type="ARBA" id="ARBA00001947"/>
    </source>
</evidence>
<evidence type="ECO:0000256" key="5">
    <source>
        <dbReference type="ARBA" id="ARBA00022692"/>
    </source>
</evidence>
<keyword evidence="4 13" id="KW-0645">Protease</keyword>
<comment type="cofactor">
    <cofactor evidence="1">
        <name>Zn(2+)</name>
        <dbReference type="ChEBI" id="CHEBI:29105"/>
    </cofactor>
</comment>
<evidence type="ECO:0000256" key="10">
    <source>
        <dbReference type="ARBA" id="ARBA00023136"/>
    </source>
</evidence>
<dbReference type="Pfam" id="PF02163">
    <property type="entry name" value="Peptidase_M50"/>
    <property type="match status" value="1"/>
</dbReference>
<keyword evidence="7" id="KW-0862">Zinc</keyword>
<feature type="transmembrane region" description="Helical" evidence="11">
    <location>
        <begin position="112"/>
        <end position="132"/>
    </location>
</feature>
<evidence type="ECO:0000256" key="6">
    <source>
        <dbReference type="ARBA" id="ARBA00022801"/>
    </source>
</evidence>
<dbReference type="Proteomes" id="UP000823629">
    <property type="component" value="Unassembled WGS sequence"/>
</dbReference>
<keyword evidence="6" id="KW-0378">Hydrolase</keyword>
<reference evidence="13" key="1">
    <citation type="submission" date="2020-10" db="EMBL/GenBank/DDBJ databases">
        <authorList>
            <person name="Gilroy R."/>
        </authorList>
    </citation>
    <scope>NUCLEOTIDE SEQUENCE</scope>
    <source>
        <strain evidence="13">1748</strain>
    </source>
</reference>
<comment type="similarity">
    <text evidence="3">Belongs to the peptidase M50B family.</text>
</comment>
<dbReference type="GO" id="GO:0004222">
    <property type="term" value="F:metalloendopeptidase activity"/>
    <property type="evidence" value="ECO:0007669"/>
    <property type="project" value="InterPro"/>
</dbReference>
<proteinExistence type="inferred from homology"/>
<dbReference type="InterPro" id="IPR004387">
    <property type="entry name" value="Pept_M50_Zn"/>
</dbReference>
<dbReference type="PANTHER" id="PTHR42837:SF2">
    <property type="entry name" value="MEMBRANE METALLOPROTEASE ARASP2, CHLOROPLASTIC-RELATED"/>
    <property type="match status" value="1"/>
</dbReference>
<name>A0A9D9D8N0_9BACL</name>
<evidence type="ECO:0000259" key="12">
    <source>
        <dbReference type="Pfam" id="PF02163"/>
    </source>
</evidence>
<evidence type="ECO:0000256" key="2">
    <source>
        <dbReference type="ARBA" id="ARBA00004141"/>
    </source>
</evidence>
<feature type="domain" description="Peptidase M50" evidence="12">
    <location>
        <begin position="14"/>
        <end position="369"/>
    </location>
</feature>
<evidence type="ECO:0000256" key="3">
    <source>
        <dbReference type="ARBA" id="ARBA00007931"/>
    </source>
</evidence>
<evidence type="ECO:0000256" key="7">
    <source>
        <dbReference type="ARBA" id="ARBA00022833"/>
    </source>
</evidence>
<evidence type="ECO:0000256" key="11">
    <source>
        <dbReference type="SAM" id="Phobius"/>
    </source>
</evidence>